<dbReference type="PANTHER" id="PTHR12526:SF635">
    <property type="entry name" value="GLYCOSYL TRANSFERASE GROUP 1"/>
    <property type="match status" value="1"/>
</dbReference>
<dbReference type="Pfam" id="PF00534">
    <property type="entry name" value="Glycos_transf_1"/>
    <property type="match status" value="1"/>
</dbReference>
<reference evidence="2 3" key="1">
    <citation type="submission" date="2019-09" db="EMBL/GenBank/DDBJ databases">
        <title>Segnochrobactrum spirostomi gen. nov., sp. nov., isolated from the ciliate Spirostomum cf. yagiui and description of a novel family, Segnochrobactraceae fam. nov. within the order Rhizobiales of the class Alphaproteobacteria.</title>
        <authorList>
            <person name="Akter S."/>
            <person name="Shazib S.U.A."/>
            <person name="Shin M.K."/>
        </authorList>
    </citation>
    <scope>NUCLEOTIDE SEQUENCE [LARGE SCALE GENOMIC DNA]</scope>
    <source>
        <strain evidence="2 3">Sp-1</strain>
    </source>
</reference>
<accession>A0A6A7Y6P6</accession>
<feature type="domain" description="Glycosyl transferase family 1" evidence="1">
    <location>
        <begin position="171"/>
        <end position="299"/>
    </location>
</feature>
<dbReference type="InterPro" id="IPR001296">
    <property type="entry name" value="Glyco_trans_1"/>
</dbReference>
<dbReference type="Proteomes" id="UP000332515">
    <property type="component" value="Unassembled WGS sequence"/>
</dbReference>
<dbReference type="CDD" id="cd03801">
    <property type="entry name" value="GT4_PimA-like"/>
    <property type="match status" value="1"/>
</dbReference>
<dbReference type="GO" id="GO:0016757">
    <property type="term" value="F:glycosyltransferase activity"/>
    <property type="evidence" value="ECO:0007669"/>
    <property type="project" value="InterPro"/>
</dbReference>
<gene>
    <name evidence="2" type="ORF">F0357_15275</name>
</gene>
<evidence type="ECO:0000313" key="3">
    <source>
        <dbReference type="Proteomes" id="UP000332515"/>
    </source>
</evidence>
<organism evidence="2 3">
    <name type="scientific">Segnochrobactrum spirostomi</name>
    <dbReference type="NCBI Taxonomy" id="2608987"/>
    <lineage>
        <taxon>Bacteria</taxon>
        <taxon>Pseudomonadati</taxon>
        <taxon>Pseudomonadota</taxon>
        <taxon>Alphaproteobacteria</taxon>
        <taxon>Hyphomicrobiales</taxon>
        <taxon>Segnochrobactraceae</taxon>
        <taxon>Segnochrobactrum</taxon>
    </lineage>
</organism>
<evidence type="ECO:0000259" key="1">
    <source>
        <dbReference type="Pfam" id="PF00534"/>
    </source>
</evidence>
<dbReference type="Gene3D" id="3.40.50.2000">
    <property type="entry name" value="Glycogen Phosphorylase B"/>
    <property type="match status" value="2"/>
</dbReference>
<dbReference type="PANTHER" id="PTHR12526">
    <property type="entry name" value="GLYCOSYLTRANSFERASE"/>
    <property type="match status" value="1"/>
</dbReference>
<proteinExistence type="predicted"/>
<evidence type="ECO:0000313" key="2">
    <source>
        <dbReference type="EMBL" id="MQT13977.1"/>
    </source>
</evidence>
<protein>
    <submittedName>
        <fullName evidence="2">Glycosyltransferase family 4 protein</fullName>
    </submittedName>
</protein>
<sequence>MRILQATPTFFSDNSVIGGGERYVDYICGAVRHHLNGDSIRCDVLSFGHHQARIERGAQSDMVICPGNPTDWPSCAGDALDGLLSEYDVVHIHQCLTPWGIFVAARARMAGAIVLGTDHGGGEERHLEHFPAIANVFDAFHAQSNFAKSTFSSLRVPCHVIFGPIDESLFSINRSRRNNSKIVALGRILPHKGYEHAIAALPAAAELTIIGRNYDKAYFHHLIQCSVGKNVKFATDLNDEEMIETISRAGLLLHTGVHVGYTGTFYAKPELLSLAPLEAMCVGTPVVVSQAGALPELAKVCGCKSYRTSTELSRMLELHLADELFDATPEQVRTDVIAEYGLTQFGRNYIRIIEALQVAKRK</sequence>
<dbReference type="EMBL" id="VWNA01000001">
    <property type="protein sequence ID" value="MQT13977.1"/>
    <property type="molecule type" value="Genomic_DNA"/>
</dbReference>
<name>A0A6A7Y6P6_9HYPH</name>
<dbReference type="RefSeq" id="WP_153483739.1">
    <property type="nucleotide sequence ID" value="NZ_VWNA01000001.1"/>
</dbReference>
<keyword evidence="2" id="KW-0808">Transferase</keyword>
<dbReference type="SUPFAM" id="SSF53756">
    <property type="entry name" value="UDP-Glycosyltransferase/glycogen phosphorylase"/>
    <property type="match status" value="1"/>
</dbReference>
<comment type="caution">
    <text evidence="2">The sequence shown here is derived from an EMBL/GenBank/DDBJ whole genome shotgun (WGS) entry which is preliminary data.</text>
</comment>
<dbReference type="AlphaFoldDB" id="A0A6A7Y6P6"/>
<keyword evidence="3" id="KW-1185">Reference proteome</keyword>